<dbReference type="Gene3D" id="3.90.550.10">
    <property type="entry name" value="Spore Coat Polysaccharide Biosynthesis Protein SpsA, Chain A"/>
    <property type="match status" value="1"/>
</dbReference>
<dbReference type="RefSeq" id="WP_144064359.1">
    <property type="nucleotide sequence ID" value="NZ_VJZL01000001.1"/>
</dbReference>
<gene>
    <name evidence="1" type="ORF">FNW11_00555</name>
</gene>
<dbReference type="SUPFAM" id="SSF53448">
    <property type="entry name" value="Nucleotide-diphospho-sugar transferases"/>
    <property type="match status" value="1"/>
</dbReference>
<keyword evidence="1" id="KW-0808">Transferase</keyword>
<comment type="caution">
    <text evidence="1">The sequence shown here is derived from an EMBL/GenBank/DDBJ whole genome shotgun (WGS) entry which is preliminary data.</text>
</comment>
<dbReference type="EMBL" id="VJZL01000001">
    <property type="protein sequence ID" value="TRX13390.1"/>
    <property type="molecule type" value="Genomic_DNA"/>
</dbReference>
<organism evidence="1 2">
    <name type="scientific">Flavobacterium gawalongense</name>
    <dbReference type="NCBI Taxonomy" id="2594432"/>
    <lineage>
        <taxon>Bacteria</taxon>
        <taxon>Pseudomonadati</taxon>
        <taxon>Bacteroidota</taxon>
        <taxon>Flavobacteriia</taxon>
        <taxon>Flavobacteriales</taxon>
        <taxon>Flavobacteriaceae</taxon>
        <taxon>Flavobacterium</taxon>
    </lineage>
</organism>
<protein>
    <submittedName>
        <fullName evidence="1">Nucleotide-diphospho-sugar transferase</fullName>
    </submittedName>
</protein>
<sequence>MYQVKSPILFLIFNRPKETQFLFNAIKLAKPKKLYVAADGPRNNGKDELVCKETKSILDQVDWECELITLFRKENLGCKKAVSEAVTWFFENEEEGIILEDDCLPSPDFFRFCDIQLERYRDDERVGHLCGCNFQDGIKRGEGDYYYSKLTHVWGWASWRRVWGKYDLNMNGLEKAKENDILSSLTDNEFNKKSIYEAFLRTKRGEINTWDYQYFFSNMVNGRLSIIPNYNLISNIGFNEDGTHTFDSNSPMSNVAFSELPIELVHPKFTYQNRIADKYTLEKEMPSLTEIRKNKVRKLIKDILINLKLYQQKNKN</sequence>
<dbReference type="OrthoDB" id="9785375at2"/>
<name>A0A553BYJ1_9FLAO</name>
<reference evidence="1 2" key="1">
    <citation type="submission" date="2019-07" db="EMBL/GenBank/DDBJ databases">
        <title>Novel species of Flavobacterium.</title>
        <authorList>
            <person name="Liu Q."/>
            <person name="Xin Y.-H."/>
        </authorList>
    </citation>
    <scope>NUCLEOTIDE SEQUENCE [LARGE SCALE GENOMIC DNA]</scope>
    <source>
        <strain evidence="1 2">GSR22</strain>
    </source>
</reference>
<accession>A0A553BYJ1</accession>
<dbReference type="InterPro" id="IPR029044">
    <property type="entry name" value="Nucleotide-diphossugar_trans"/>
</dbReference>
<evidence type="ECO:0000313" key="2">
    <source>
        <dbReference type="Proteomes" id="UP000318669"/>
    </source>
</evidence>
<dbReference type="AlphaFoldDB" id="A0A553BYJ1"/>
<dbReference type="Proteomes" id="UP000318669">
    <property type="component" value="Unassembled WGS sequence"/>
</dbReference>
<proteinExistence type="predicted"/>
<dbReference type="GO" id="GO:0016740">
    <property type="term" value="F:transferase activity"/>
    <property type="evidence" value="ECO:0007669"/>
    <property type="project" value="UniProtKB-KW"/>
</dbReference>
<evidence type="ECO:0000313" key="1">
    <source>
        <dbReference type="EMBL" id="TRX13390.1"/>
    </source>
</evidence>